<dbReference type="OrthoDB" id="309438at2759"/>
<feature type="compositionally biased region" description="Basic and acidic residues" evidence="1">
    <location>
        <begin position="116"/>
        <end position="155"/>
    </location>
</feature>
<proteinExistence type="predicted"/>
<feature type="compositionally biased region" description="Basic residues" evidence="1">
    <location>
        <begin position="188"/>
        <end position="200"/>
    </location>
</feature>
<feature type="compositionally biased region" description="Low complexity" evidence="1">
    <location>
        <begin position="291"/>
        <end position="304"/>
    </location>
</feature>
<keyword evidence="3" id="KW-1185">Reference proteome</keyword>
<evidence type="ECO:0000313" key="3">
    <source>
        <dbReference type="Proteomes" id="UP000683925"/>
    </source>
</evidence>
<dbReference type="EMBL" id="CAJJDP010000156">
    <property type="protein sequence ID" value="CAD8211384.1"/>
    <property type="molecule type" value="Genomic_DNA"/>
</dbReference>
<sequence length="471" mass="56323">MNFLNKIFASAHNRGSFQIEDVSGSEDDQDEIPEHLEIPQFKKQSIQQLSSYNSRKKPQPKIGQADFLARYDENFDDVFGDRPAPMDFPKSRKRRQEEEEEDENDNERKSSKKKTQSRERKQQQSKEQKEQSKELKEQQKDNKKTTKEFRETIDYKEFNDTKEYKEFKDSFEFKEPLEPKILKEPKIRLPKFPKQRKRIANNHLSTLRSNSDGRDSVSIKDRESVQQNNKYNPNEIALPQTALPKSEKKQDKQKTMFFTFGMNDDDSEKEIKNRINHLFYDQKEKKDQNEQHPNGNNNNNNNNNHSKEKKEPEKKQKNEEKKQKNDEKKQKNEEKKDKNEKKQRKEKKEKEKKTINHLNVFDEIKNTQKNVNSKQNSEQRETRKMNSEQREKKRDKKRESKSAGKKNQKGNSKSPSPELKLIQYETQKRVKRSQKRVIEDLEMLNVDELSLNPNIVECKPNLYLDYTPVYD</sequence>
<dbReference type="OMA" id="TKRRYKT"/>
<name>A0A8S1YJY9_PAROT</name>
<dbReference type="AlphaFoldDB" id="A0A8S1YJY9"/>
<comment type="caution">
    <text evidence="2">The sequence shown here is derived from an EMBL/GenBank/DDBJ whole genome shotgun (WGS) entry which is preliminary data.</text>
</comment>
<feature type="compositionally biased region" description="Basic and acidic residues" evidence="1">
    <location>
        <begin position="377"/>
        <end position="402"/>
    </location>
</feature>
<feature type="region of interest" description="Disordered" evidence="1">
    <location>
        <begin position="19"/>
        <end position="155"/>
    </location>
</feature>
<feature type="region of interest" description="Disordered" evidence="1">
    <location>
        <begin position="175"/>
        <end position="269"/>
    </location>
</feature>
<evidence type="ECO:0000313" key="2">
    <source>
        <dbReference type="EMBL" id="CAD8211384.1"/>
    </source>
</evidence>
<dbReference type="Proteomes" id="UP000683925">
    <property type="component" value="Unassembled WGS sequence"/>
</dbReference>
<protein>
    <submittedName>
        <fullName evidence="2">Uncharacterized protein</fullName>
    </submittedName>
</protein>
<feature type="compositionally biased region" description="Basic and acidic residues" evidence="1">
    <location>
        <begin position="211"/>
        <end position="224"/>
    </location>
</feature>
<feature type="compositionally biased region" description="Polar residues" evidence="1">
    <location>
        <begin position="367"/>
        <end position="376"/>
    </location>
</feature>
<gene>
    <name evidence="2" type="ORF">POCTA_138.1.T1540041</name>
</gene>
<accession>A0A8S1YJY9</accession>
<organism evidence="2 3">
    <name type="scientific">Paramecium octaurelia</name>
    <dbReference type="NCBI Taxonomy" id="43137"/>
    <lineage>
        <taxon>Eukaryota</taxon>
        <taxon>Sar</taxon>
        <taxon>Alveolata</taxon>
        <taxon>Ciliophora</taxon>
        <taxon>Intramacronucleata</taxon>
        <taxon>Oligohymenophorea</taxon>
        <taxon>Peniculida</taxon>
        <taxon>Parameciidae</taxon>
        <taxon>Paramecium</taxon>
    </lineage>
</organism>
<feature type="compositionally biased region" description="Basic and acidic residues" evidence="1">
    <location>
        <begin position="245"/>
        <end position="254"/>
    </location>
</feature>
<feature type="compositionally biased region" description="Basic and acidic residues" evidence="1">
    <location>
        <begin position="281"/>
        <end position="290"/>
    </location>
</feature>
<evidence type="ECO:0000256" key="1">
    <source>
        <dbReference type="SAM" id="MobiDB-lite"/>
    </source>
</evidence>
<feature type="compositionally biased region" description="Basic and acidic residues" evidence="1">
    <location>
        <begin position="346"/>
        <end position="366"/>
    </location>
</feature>
<reference evidence="2" key="1">
    <citation type="submission" date="2021-01" db="EMBL/GenBank/DDBJ databases">
        <authorList>
            <consortium name="Genoscope - CEA"/>
            <person name="William W."/>
        </authorList>
    </citation>
    <scope>NUCLEOTIDE SEQUENCE</scope>
</reference>
<feature type="compositionally biased region" description="Basic and acidic residues" evidence="1">
    <location>
        <begin position="305"/>
        <end position="340"/>
    </location>
</feature>
<feature type="compositionally biased region" description="Basic and acidic residues" evidence="1">
    <location>
        <begin position="175"/>
        <end position="187"/>
    </location>
</feature>
<feature type="compositionally biased region" description="Polar residues" evidence="1">
    <location>
        <begin position="42"/>
        <end position="53"/>
    </location>
</feature>
<feature type="region of interest" description="Disordered" evidence="1">
    <location>
        <begin position="281"/>
        <end position="433"/>
    </location>
</feature>